<keyword evidence="1" id="KW-0472">Membrane</keyword>
<reference evidence="2 3" key="1">
    <citation type="submission" date="2024-11" db="EMBL/GenBank/DDBJ databases">
        <title>Chromosome-level genome assembly of the freshwater bivalve Anodonta woodiana.</title>
        <authorList>
            <person name="Chen X."/>
        </authorList>
    </citation>
    <scope>NUCLEOTIDE SEQUENCE [LARGE SCALE GENOMIC DNA]</scope>
    <source>
        <strain evidence="2">MN2024</strain>
        <tissue evidence="2">Gills</tissue>
    </source>
</reference>
<keyword evidence="1" id="KW-1133">Transmembrane helix</keyword>
<dbReference type="EMBL" id="JBJQND010000008">
    <property type="protein sequence ID" value="KAL3868512.1"/>
    <property type="molecule type" value="Genomic_DNA"/>
</dbReference>
<evidence type="ECO:0000313" key="2">
    <source>
        <dbReference type="EMBL" id="KAL3868512.1"/>
    </source>
</evidence>
<sequence length="59" mass="6584">KGGSEQVTRKEDTCIEKTTFITVAVVMLVLLIVLLALSVFLFMRLRSASPPREKSAKNF</sequence>
<proteinExistence type="predicted"/>
<protein>
    <submittedName>
        <fullName evidence="2">Uncharacterized protein</fullName>
    </submittedName>
</protein>
<accession>A0ABD3W3R0</accession>
<feature type="transmembrane region" description="Helical" evidence="1">
    <location>
        <begin position="20"/>
        <end position="42"/>
    </location>
</feature>
<feature type="non-terminal residue" evidence="2">
    <location>
        <position position="1"/>
    </location>
</feature>
<name>A0ABD3W3R0_SINWO</name>
<keyword evidence="3" id="KW-1185">Reference proteome</keyword>
<gene>
    <name evidence="2" type="ORF">ACJMK2_041313</name>
</gene>
<evidence type="ECO:0000256" key="1">
    <source>
        <dbReference type="SAM" id="Phobius"/>
    </source>
</evidence>
<dbReference type="AlphaFoldDB" id="A0ABD3W3R0"/>
<dbReference type="Proteomes" id="UP001634394">
    <property type="component" value="Unassembled WGS sequence"/>
</dbReference>
<comment type="caution">
    <text evidence="2">The sequence shown here is derived from an EMBL/GenBank/DDBJ whole genome shotgun (WGS) entry which is preliminary data.</text>
</comment>
<organism evidence="2 3">
    <name type="scientific">Sinanodonta woodiana</name>
    <name type="common">Chinese pond mussel</name>
    <name type="synonym">Anodonta woodiana</name>
    <dbReference type="NCBI Taxonomy" id="1069815"/>
    <lineage>
        <taxon>Eukaryota</taxon>
        <taxon>Metazoa</taxon>
        <taxon>Spiralia</taxon>
        <taxon>Lophotrochozoa</taxon>
        <taxon>Mollusca</taxon>
        <taxon>Bivalvia</taxon>
        <taxon>Autobranchia</taxon>
        <taxon>Heteroconchia</taxon>
        <taxon>Palaeoheterodonta</taxon>
        <taxon>Unionida</taxon>
        <taxon>Unionoidea</taxon>
        <taxon>Unionidae</taxon>
        <taxon>Unioninae</taxon>
        <taxon>Sinanodonta</taxon>
    </lineage>
</organism>
<keyword evidence="1" id="KW-0812">Transmembrane</keyword>
<evidence type="ECO:0000313" key="3">
    <source>
        <dbReference type="Proteomes" id="UP001634394"/>
    </source>
</evidence>